<dbReference type="InterPro" id="IPR005887">
    <property type="entry name" value="GH92_a_mannosidase_put"/>
</dbReference>
<organism evidence="6 7">
    <name type="scientific">Chitinophaga polysaccharea</name>
    <dbReference type="NCBI Taxonomy" id="1293035"/>
    <lineage>
        <taxon>Bacteria</taxon>
        <taxon>Pseudomonadati</taxon>
        <taxon>Bacteroidota</taxon>
        <taxon>Chitinophagia</taxon>
        <taxon>Chitinophagales</taxon>
        <taxon>Chitinophagaceae</taxon>
        <taxon>Chitinophaga</taxon>
    </lineage>
</organism>
<evidence type="ECO:0000256" key="2">
    <source>
        <dbReference type="ARBA" id="ARBA00011245"/>
    </source>
</evidence>
<sequence>MDTINPPAIIFVYMKKILVCLFSLVAIFIGLPVMVSAQLAVAKAGGQQVSFPTKYPADYVNPFIGASTNIAKAGAAHGLGKTFPGAATPFGMVQVSPNTITGGDNGSGYSYEHEYIEGFAFTQMSGIGWYGDLGNLLTTPTTGPLQIIAGRHASLGKGYRSHYDKKSETANAGFYAAFLTDYGIRAEATAAPHSGMLRFTYPASQQSRIQMDLARRVGGTATEEFIRVSGKDAINGWIKCTPDGGGWGNGDGKADYTVFYYVRFSKPLKNYGAWSAAIPGKQSRKLEDISSIHYDSLVMGATITRHFQEEKGKHLGFYTEFATTEGEEVLMKVGISFVSIENARQNLEKEIPEWDFNQVRKNARDLWNKELSKMKISGGTADQRTIFYTALYHSMIDPRNTTDINGQYMGGDHRVHQSARFVKRSVFSGWDVFRSEFPLQTILNPTVVNDMINSLVTLADESNEQYLERWEFLNAYSGCMIGNPAIVVITDAWNKGIRNFDLAKAYQFARHTEEKFGNGASGFKIPSNDISATLEYAFSEWCMAQLADSLNKKEDALKYLELSKSYLHVFDTAKGWFRPRKEDGSWRPWPAEGRLKQDYGTVESNPYQQGWFIPFDVPALANLLGGPDKMVADLNDFFEKTPKSFTWNNYYNHANEPVHHVPFLFNKLGVPWLTQKWARIVCENAYSNTVEGLVGNDDVGQMSAWYVLAASGLYTVCPGDNRFEICSPVFDEIIINGGKSAYAPGKPFRIVARNNSPANKYIQSAKLNGHVYNKCWLTYQDIIAGGELELEMGSQPMKTWGVEETNR</sequence>
<dbReference type="SUPFAM" id="SSF48208">
    <property type="entry name" value="Six-hairpin glycosidases"/>
    <property type="match status" value="1"/>
</dbReference>
<dbReference type="PANTHER" id="PTHR12143">
    <property type="entry name" value="PEPTIDE N-GLYCANASE PNGASE -RELATED"/>
    <property type="match status" value="1"/>
</dbReference>
<comment type="cofactor">
    <cofactor evidence="1">
        <name>Ca(2+)</name>
        <dbReference type="ChEBI" id="CHEBI:29108"/>
    </cofactor>
</comment>
<reference evidence="6 7" key="1">
    <citation type="submission" date="2019-06" db="EMBL/GenBank/DDBJ databases">
        <title>Sorghum-associated microbial communities from plants grown in Nebraska, USA.</title>
        <authorList>
            <person name="Schachtman D."/>
        </authorList>
    </citation>
    <scope>NUCLEOTIDE SEQUENCE [LARGE SCALE GENOMIC DNA]</scope>
    <source>
        <strain evidence="6 7">1209</strain>
    </source>
</reference>
<dbReference type="GO" id="GO:0030246">
    <property type="term" value="F:carbohydrate binding"/>
    <property type="evidence" value="ECO:0007669"/>
    <property type="project" value="InterPro"/>
</dbReference>
<dbReference type="Gene3D" id="1.20.1050.60">
    <property type="entry name" value="alpha-1,2-mannosidase"/>
    <property type="match status" value="1"/>
</dbReference>
<dbReference type="InterPro" id="IPR050883">
    <property type="entry name" value="PNGase"/>
</dbReference>
<evidence type="ECO:0000259" key="5">
    <source>
        <dbReference type="Pfam" id="PF17678"/>
    </source>
</evidence>
<protein>
    <submittedName>
        <fullName evidence="6">Putative alpha-1,2-mannosidase</fullName>
    </submittedName>
</protein>
<evidence type="ECO:0000256" key="1">
    <source>
        <dbReference type="ARBA" id="ARBA00001913"/>
    </source>
</evidence>
<keyword evidence="7" id="KW-1185">Reference proteome</keyword>
<dbReference type="GO" id="GO:0005975">
    <property type="term" value="P:carbohydrate metabolic process"/>
    <property type="evidence" value="ECO:0007669"/>
    <property type="project" value="InterPro"/>
</dbReference>
<gene>
    <name evidence="6" type="ORF">FHW36_1011652</name>
</gene>
<comment type="caution">
    <text evidence="6">The sequence shown here is derived from an EMBL/GenBank/DDBJ whole genome shotgun (WGS) entry which is preliminary data.</text>
</comment>
<evidence type="ECO:0000256" key="3">
    <source>
        <dbReference type="ARBA" id="ARBA00022837"/>
    </source>
</evidence>
<evidence type="ECO:0000259" key="4">
    <source>
        <dbReference type="Pfam" id="PF07971"/>
    </source>
</evidence>
<dbReference type="Gene3D" id="1.20.1610.10">
    <property type="entry name" value="alpha-1,2-mannosidases domains"/>
    <property type="match status" value="1"/>
</dbReference>
<dbReference type="PANTHER" id="PTHR12143:SF39">
    <property type="entry name" value="SECRETED PROTEIN"/>
    <property type="match status" value="1"/>
</dbReference>
<dbReference type="Gene3D" id="3.30.2080.10">
    <property type="entry name" value="GH92 mannosidase domain"/>
    <property type="match status" value="1"/>
</dbReference>
<dbReference type="InterPro" id="IPR014718">
    <property type="entry name" value="GH-type_carb-bd"/>
</dbReference>
<dbReference type="GO" id="GO:0006516">
    <property type="term" value="P:glycoprotein catabolic process"/>
    <property type="evidence" value="ECO:0007669"/>
    <property type="project" value="TreeGrafter"/>
</dbReference>
<comment type="subunit">
    <text evidence="2">Monomer.</text>
</comment>
<feature type="domain" description="Glycosyl hydrolase family 92" evidence="4">
    <location>
        <begin position="342"/>
        <end position="794"/>
    </location>
</feature>
<feature type="domain" description="Glycosyl hydrolase family 92 N-terminal" evidence="5">
    <location>
        <begin position="59"/>
        <end position="336"/>
    </location>
</feature>
<accession>A0A561Q5T5</accession>
<evidence type="ECO:0000313" key="7">
    <source>
        <dbReference type="Proteomes" id="UP000320811"/>
    </source>
</evidence>
<dbReference type="EMBL" id="VIWO01000001">
    <property type="protein sequence ID" value="TWF45721.1"/>
    <property type="molecule type" value="Genomic_DNA"/>
</dbReference>
<dbReference type="InterPro" id="IPR041371">
    <property type="entry name" value="GH92_N"/>
</dbReference>
<keyword evidence="3" id="KW-0106">Calcium</keyword>
<dbReference type="Pfam" id="PF07971">
    <property type="entry name" value="Glyco_hydro_92"/>
    <property type="match status" value="1"/>
</dbReference>
<dbReference type="Proteomes" id="UP000320811">
    <property type="component" value="Unassembled WGS sequence"/>
</dbReference>
<evidence type="ECO:0000313" key="6">
    <source>
        <dbReference type="EMBL" id="TWF45721.1"/>
    </source>
</evidence>
<dbReference type="FunFam" id="3.30.2080.10:FF:000001">
    <property type="entry name" value="Alpha-1,2-mannosidase subfamily"/>
    <property type="match status" value="1"/>
</dbReference>
<dbReference type="AlphaFoldDB" id="A0A561Q5T5"/>
<dbReference type="NCBIfam" id="TIGR01180">
    <property type="entry name" value="aman2_put"/>
    <property type="match status" value="1"/>
</dbReference>
<name>A0A561Q5T5_9BACT</name>
<dbReference type="InterPro" id="IPR008928">
    <property type="entry name" value="6-hairpin_glycosidase_sf"/>
</dbReference>
<dbReference type="Pfam" id="PF17678">
    <property type="entry name" value="Glyco_hydro_92N"/>
    <property type="match status" value="1"/>
</dbReference>
<dbReference type="InterPro" id="IPR012939">
    <property type="entry name" value="Glyco_hydro_92"/>
</dbReference>
<dbReference type="GO" id="GO:0005829">
    <property type="term" value="C:cytosol"/>
    <property type="evidence" value="ECO:0007669"/>
    <property type="project" value="TreeGrafter"/>
</dbReference>
<dbReference type="GO" id="GO:0000224">
    <property type="term" value="F:peptide-N4-(N-acetyl-beta-glucosaminyl)asparagine amidase activity"/>
    <property type="evidence" value="ECO:0007669"/>
    <property type="project" value="TreeGrafter"/>
</dbReference>
<proteinExistence type="predicted"/>
<dbReference type="Gene3D" id="2.70.98.10">
    <property type="match status" value="1"/>
</dbReference>